<dbReference type="EMBL" id="QPMH01000001">
    <property type="protein sequence ID" value="RDD63877.1"/>
    <property type="molecule type" value="Genomic_DNA"/>
</dbReference>
<evidence type="ECO:0000256" key="2">
    <source>
        <dbReference type="ARBA" id="ARBA00009212"/>
    </source>
</evidence>
<organism evidence="10 11">
    <name type="scientific">Ferruginivarius sediminum</name>
    <dbReference type="NCBI Taxonomy" id="2661937"/>
    <lineage>
        <taxon>Bacteria</taxon>
        <taxon>Pseudomonadati</taxon>
        <taxon>Pseudomonadota</taxon>
        <taxon>Alphaproteobacteria</taxon>
        <taxon>Rhodospirillales</taxon>
        <taxon>Rhodospirillaceae</taxon>
        <taxon>Ferruginivarius</taxon>
    </lineage>
</organism>
<sequence length="118" mass="12569">MTPMFEVGGFLGVAVTIAFVMLGIALLMTFIRLLRGPSLADRVVALDMLTVLAMGFIALRVIATGQALFLEIAIALGLVSFLATVFFARLIETRAGELDHGYDVPDDDGAAPGGREKR</sequence>
<dbReference type="RefSeq" id="WP_114580390.1">
    <property type="nucleotide sequence ID" value="NZ_QPMH01000001.1"/>
</dbReference>
<evidence type="ECO:0000256" key="1">
    <source>
        <dbReference type="ARBA" id="ARBA00004651"/>
    </source>
</evidence>
<feature type="region of interest" description="Disordered" evidence="8">
    <location>
        <begin position="99"/>
        <end position="118"/>
    </location>
</feature>
<feature type="transmembrane region" description="Helical" evidence="9">
    <location>
        <begin position="12"/>
        <end position="31"/>
    </location>
</feature>
<evidence type="ECO:0000256" key="8">
    <source>
        <dbReference type="SAM" id="MobiDB-lite"/>
    </source>
</evidence>
<evidence type="ECO:0000256" key="6">
    <source>
        <dbReference type="ARBA" id="ARBA00022989"/>
    </source>
</evidence>
<proteinExistence type="inferred from homology"/>
<comment type="similarity">
    <text evidence="2">Belongs to the CPA3 antiporters (TC 2.A.63) subunit F family.</text>
</comment>
<evidence type="ECO:0000256" key="5">
    <source>
        <dbReference type="ARBA" id="ARBA00022692"/>
    </source>
</evidence>
<dbReference type="GO" id="GO:0015385">
    <property type="term" value="F:sodium:proton antiporter activity"/>
    <property type="evidence" value="ECO:0007669"/>
    <property type="project" value="TreeGrafter"/>
</dbReference>
<evidence type="ECO:0000256" key="4">
    <source>
        <dbReference type="ARBA" id="ARBA00022475"/>
    </source>
</evidence>
<dbReference type="InterPro" id="IPR007208">
    <property type="entry name" value="MrpF/PhaF-like"/>
</dbReference>
<dbReference type="PANTHER" id="PTHR34702">
    <property type="entry name" value="NA(+)/H(+) ANTIPORTER SUBUNIT F1"/>
    <property type="match status" value="1"/>
</dbReference>
<keyword evidence="7 9" id="KW-0472">Membrane</keyword>
<evidence type="ECO:0000313" key="10">
    <source>
        <dbReference type="EMBL" id="RDD63877.1"/>
    </source>
</evidence>
<keyword evidence="11" id="KW-1185">Reference proteome</keyword>
<feature type="transmembrane region" description="Helical" evidence="9">
    <location>
        <begin position="43"/>
        <end position="62"/>
    </location>
</feature>
<accession>A0A369TIC2</accession>
<evidence type="ECO:0000313" key="11">
    <source>
        <dbReference type="Proteomes" id="UP000253941"/>
    </source>
</evidence>
<feature type="transmembrane region" description="Helical" evidence="9">
    <location>
        <begin position="68"/>
        <end position="88"/>
    </location>
</feature>
<reference evidence="10 11" key="1">
    <citation type="submission" date="2018-07" db="EMBL/GenBank/DDBJ databases">
        <title>Venubactetium sediminum gen. nov., sp. nov., isolated from a marine solar saltern.</title>
        <authorList>
            <person name="Wang S."/>
        </authorList>
    </citation>
    <scope>NUCLEOTIDE SEQUENCE [LARGE SCALE GENOMIC DNA]</scope>
    <source>
        <strain evidence="10 11">WD2A32</strain>
    </source>
</reference>
<gene>
    <name evidence="10" type="ORF">DRB17_01555</name>
</gene>
<comment type="caution">
    <text evidence="10">The sequence shown here is derived from an EMBL/GenBank/DDBJ whole genome shotgun (WGS) entry which is preliminary data.</text>
</comment>
<keyword evidence="5 9" id="KW-0812">Transmembrane</keyword>
<evidence type="ECO:0000256" key="3">
    <source>
        <dbReference type="ARBA" id="ARBA00022448"/>
    </source>
</evidence>
<protein>
    <submittedName>
        <fullName evidence="10">Cation:proton antiporter</fullName>
    </submittedName>
</protein>
<dbReference type="Proteomes" id="UP000253941">
    <property type="component" value="Unassembled WGS sequence"/>
</dbReference>
<dbReference type="AlphaFoldDB" id="A0A369TIC2"/>
<comment type="subcellular location">
    <subcellularLocation>
        <location evidence="1">Cell membrane</location>
        <topology evidence="1">Multi-pass membrane protein</topology>
    </subcellularLocation>
</comment>
<keyword evidence="3" id="KW-0813">Transport</keyword>
<keyword evidence="6 9" id="KW-1133">Transmembrane helix</keyword>
<dbReference type="GO" id="GO:0005886">
    <property type="term" value="C:plasma membrane"/>
    <property type="evidence" value="ECO:0007669"/>
    <property type="project" value="UniProtKB-SubCell"/>
</dbReference>
<evidence type="ECO:0000256" key="7">
    <source>
        <dbReference type="ARBA" id="ARBA00023136"/>
    </source>
</evidence>
<evidence type="ECO:0000256" key="9">
    <source>
        <dbReference type="SAM" id="Phobius"/>
    </source>
</evidence>
<keyword evidence="4" id="KW-1003">Cell membrane</keyword>
<name>A0A369TIC2_9PROT</name>
<dbReference type="PANTHER" id="PTHR34702:SF1">
    <property type="entry name" value="NA(+)_H(+) ANTIPORTER SUBUNIT F"/>
    <property type="match status" value="1"/>
</dbReference>
<dbReference type="Pfam" id="PF04066">
    <property type="entry name" value="MrpF_PhaF"/>
    <property type="match status" value="1"/>
</dbReference>